<dbReference type="InterPro" id="IPR001452">
    <property type="entry name" value="SH3_domain"/>
</dbReference>
<proteinExistence type="predicted"/>
<gene>
    <name evidence="5" type="ORF">PHYBLDRAFT_75576</name>
</gene>
<dbReference type="Gene3D" id="2.30.30.40">
    <property type="entry name" value="SH3 Domains"/>
    <property type="match status" value="1"/>
</dbReference>
<evidence type="ECO:0000256" key="3">
    <source>
        <dbReference type="SAM" id="MobiDB-lite"/>
    </source>
</evidence>
<accession>A0A167QF45</accession>
<dbReference type="GeneID" id="29003982"/>
<organism evidence="5 6">
    <name type="scientific">Phycomyces blakesleeanus (strain ATCC 8743b / DSM 1359 / FGSC 10004 / NBRC 33097 / NRRL 1555)</name>
    <dbReference type="NCBI Taxonomy" id="763407"/>
    <lineage>
        <taxon>Eukaryota</taxon>
        <taxon>Fungi</taxon>
        <taxon>Fungi incertae sedis</taxon>
        <taxon>Mucoromycota</taxon>
        <taxon>Mucoromycotina</taxon>
        <taxon>Mucoromycetes</taxon>
        <taxon>Mucorales</taxon>
        <taxon>Phycomycetaceae</taxon>
        <taxon>Phycomyces</taxon>
    </lineage>
</organism>
<protein>
    <recommendedName>
        <fullName evidence="4">SH3 domain-containing protein</fullName>
    </recommendedName>
</protein>
<feature type="compositionally biased region" description="Pro residues" evidence="3">
    <location>
        <begin position="22"/>
        <end position="33"/>
    </location>
</feature>
<dbReference type="OrthoDB" id="10255964at2759"/>
<dbReference type="Pfam" id="PF00018">
    <property type="entry name" value="SH3_1"/>
    <property type="match status" value="1"/>
</dbReference>
<reference evidence="6" key="1">
    <citation type="submission" date="2015-06" db="EMBL/GenBank/DDBJ databases">
        <title>Expansion of signal transduction pathways in fungi by whole-genome duplication.</title>
        <authorList>
            <consortium name="DOE Joint Genome Institute"/>
            <person name="Corrochano L.M."/>
            <person name="Kuo A."/>
            <person name="Marcet-Houben M."/>
            <person name="Polaino S."/>
            <person name="Salamov A."/>
            <person name="Villalobos J.M."/>
            <person name="Alvarez M.I."/>
            <person name="Avalos J."/>
            <person name="Benito E.P."/>
            <person name="Benoit I."/>
            <person name="Burger G."/>
            <person name="Camino L.P."/>
            <person name="Canovas D."/>
            <person name="Cerda-Olmedo E."/>
            <person name="Cheng J.-F."/>
            <person name="Dominguez A."/>
            <person name="Elias M."/>
            <person name="Eslava A.P."/>
            <person name="Glaser F."/>
            <person name="Grimwood J."/>
            <person name="Gutierrez G."/>
            <person name="Heitman J."/>
            <person name="Henrissat B."/>
            <person name="Iturriaga E.A."/>
            <person name="Lang B.F."/>
            <person name="Lavin J.L."/>
            <person name="Lee S."/>
            <person name="Li W."/>
            <person name="Lindquist E."/>
            <person name="Lopez-Garcia S."/>
            <person name="Luque E.M."/>
            <person name="Marcos A.T."/>
            <person name="Martin J."/>
            <person name="McCluskey K."/>
            <person name="Medina H.R."/>
            <person name="Miralles-Duran A."/>
            <person name="Miyazaki A."/>
            <person name="Munoz-Torres E."/>
            <person name="Oguiza J.A."/>
            <person name="Ohm R."/>
            <person name="Olmedo M."/>
            <person name="Orejas M."/>
            <person name="Ortiz-Castellanos L."/>
            <person name="Pisabarro A.G."/>
            <person name="Rodriguez-Romero J."/>
            <person name="Ruiz-Herrera J."/>
            <person name="Ruiz-Vazquez R."/>
            <person name="Sanz C."/>
            <person name="Schackwitz W."/>
            <person name="Schmutz J."/>
            <person name="Shahriari M."/>
            <person name="Shelest E."/>
            <person name="Silva-Franco F."/>
            <person name="Soanes D."/>
            <person name="Syed K."/>
            <person name="Tagua V.G."/>
            <person name="Talbot N.J."/>
            <person name="Thon M."/>
            <person name="De vries R.P."/>
            <person name="Wiebenga A."/>
            <person name="Yadav J.S."/>
            <person name="Braun E.L."/>
            <person name="Baker S."/>
            <person name="Garre V."/>
            <person name="Horwitz B."/>
            <person name="Torres-Martinez S."/>
            <person name="Idnurm A."/>
            <person name="Herrera-Estrella A."/>
            <person name="Gabaldon T."/>
            <person name="Grigoriev I.V."/>
        </authorList>
    </citation>
    <scope>NUCLEOTIDE SEQUENCE [LARGE SCALE GENOMIC DNA]</scope>
    <source>
        <strain evidence="6">NRRL 1555(-)</strain>
    </source>
</reference>
<dbReference type="PROSITE" id="PS50002">
    <property type="entry name" value="SH3"/>
    <property type="match status" value="1"/>
</dbReference>
<sequence length="276" mass="30209">MDNRYSYSTYSQYSPYPTELPESPPPPCPPSPPASVLRELAIDIPIGIARALYDYTAQSPLEISFRKGDLIQVTKHVNPYEWCGTANSVNGIFPKNYVEPMGTFVPHNTSNPAPETPPRPAAVPAPTTLPMFPNFGTGHGTQFYFNPDMYSSPLSGVENLSGTQNQFDRIQYMNEIQKMAQQNLALMPSYISTMNSINQITQVQQQNQFEEQQQMVQQKIAEILNSSNSGATNPIYSQVPDPTTSSTKSKILGTVVNAAVSGLVGNLTGGATYGLF</sequence>
<dbReference type="InterPro" id="IPR050670">
    <property type="entry name" value="STAM"/>
</dbReference>
<feature type="region of interest" description="Disordered" evidence="3">
    <location>
        <begin position="1"/>
        <end position="33"/>
    </location>
</feature>
<dbReference type="PANTHER" id="PTHR45929:SF7">
    <property type="entry name" value="LAS SEVENTEEN-BINDING PROTEIN 1"/>
    <property type="match status" value="1"/>
</dbReference>
<dbReference type="RefSeq" id="XP_018297644.1">
    <property type="nucleotide sequence ID" value="XM_018443076.1"/>
</dbReference>
<dbReference type="SUPFAM" id="SSF50044">
    <property type="entry name" value="SH3-domain"/>
    <property type="match status" value="1"/>
</dbReference>
<dbReference type="Proteomes" id="UP000077315">
    <property type="component" value="Unassembled WGS sequence"/>
</dbReference>
<feature type="domain" description="SH3" evidence="4">
    <location>
        <begin position="44"/>
        <end position="103"/>
    </location>
</feature>
<keyword evidence="1 2" id="KW-0728">SH3 domain</keyword>
<name>A0A167QF45_PHYB8</name>
<dbReference type="EMBL" id="KV440972">
    <property type="protein sequence ID" value="OAD79604.1"/>
    <property type="molecule type" value="Genomic_DNA"/>
</dbReference>
<dbReference type="InParanoid" id="A0A167QF45"/>
<dbReference type="PRINTS" id="PR00452">
    <property type="entry name" value="SH3DOMAIN"/>
</dbReference>
<evidence type="ECO:0000256" key="1">
    <source>
        <dbReference type="ARBA" id="ARBA00022443"/>
    </source>
</evidence>
<dbReference type="STRING" id="763407.A0A167QF45"/>
<evidence type="ECO:0000259" key="4">
    <source>
        <dbReference type="PROSITE" id="PS50002"/>
    </source>
</evidence>
<feature type="compositionally biased region" description="Low complexity" evidence="3">
    <location>
        <begin position="1"/>
        <end position="21"/>
    </location>
</feature>
<evidence type="ECO:0000256" key="2">
    <source>
        <dbReference type="PROSITE-ProRule" id="PRU00192"/>
    </source>
</evidence>
<dbReference type="InterPro" id="IPR036028">
    <property type="entry name" value="SH3-like_dom_sf"/>
</dbReference>
<evidence type="ECO:0000313" key="5">
    <source>
        <dbReference type="EMBL" id="OAD79604.1"/>
    </source>
</evidence>
<keyword evidence="6" id="KW-1185">Reference proteome</keyword>
<dbReference type="AlphaFoldDB" id="A0A167QF45"/>
<evidence type="ECO:0000313" key="6">
    <source>
        <dbReference type="Proteomes" id="UP000077315"/>
    </source>
</evidence>
<dbReference type="SMART" id="SM00326">
    <property type="entry name" value="SH3"/>
    <property type="match status" value="1"/>
</dbReference>
<dbReference type="VEuPathDB" id="FungiDB:PHYBLDRAFT_75576"/>
<dbReference type="PANTHER" id="PTHR45929">
    <property type="entry name" value="JAK PATHWAY SIGNAL TRANSDUCTION ADAPTOR MOLECULE"/>
    <property type="match status" value="1"/>
</dbReference>